<name>A0AC60PDP5_IXOPE</name>
<dbReference type="EMBL" id="JABSTQ010010777">
    <property type="protein sequence ID" value="KAG0418019.1"/>
    <property type="molecule type" value="Genomic_DNA"/>
</dbReference>
<gene>
    <name evidence="1" type="ORF">HPB47_005181</name>
</gene>
<protein>
    <submittedName>
        <fullName evidence="1">Uncharacterized protein</fullName>
    </submittedName>
</protein>
<keyword evidence="2" id="KW-1185">Reference proteome</keyword>
<dbReference type="Proteomes" id="UP000805193">
    <property type="component" value="Unassembled WGS sequence"/>
</dbReference>
<proteinExistence type="predicted"/>
<evidence type="ECO:0000313" key="1">
    <source>
        <dbReference type="EMBL" id="KAG0418019.1"/>
    </source>
</evidence>
<sequence>MYAAPYMNLTRTSKDAIDATIRKSFKTALGIPQATSNEVLGQFGIHNGFEEITRAQHEAQVTRLSKTSTGRQLLRDVGEGTQKKEDEKKDIRRDWASSMYCAPLPKNMNTERNQGRREARARALNKLHRSREHIFHADAGPYPGRTGTYVIAVHNSKQDVTATVKANNIDEAEEAAVALARLQALRQKQTTATITTDSKTTILNMCQGRIGLAAAKLLRKKTPDPETRHTATKRPTLWWHELSTTEPRVELAFPRLRVTTATGPRHTNRAPAQESTWRKLQAKNTLTPTILRRSWPDLFSGRCEDCGLAEGSWSHVYWTCSRNPLPPTLTATISDIGEEDLPA</sequence>
<reference evidence="1 2" key="1">
    <citation type="journal article" date="2020" name="Cell">
        <title>Large-Scale Comparative Analyses of Tick Genomes Elucidate Their Genetic Diversity and Vector Capacities.</title>
        <authorList>
            <consortium name="Tick Genome and Microbiome Consortium (TIGMIC)"/>
            <person name="Jia N."/>
            <person name="Wang J."/>
            <person name="Shi W."/>
            <person name="Du L."/>
            <person name="Sun Y."/>
            <person name="Zhan W."/>
            <person name="Jiang J.F."/>
            <person name="Wang Q."/>
            <person name="Zhang B."/>
            <person name="Ji P."/>
            <person name="Bell-Sakyi L."/>
            <person name="Cui X.M."/>
            <person name="Yuan T.T."/>
            <person name="Jiang B.G."/>
            <person name="Yang W.F."/>
            <person name="Lam T.T."/>
            <person name="Chang Q.C."/>
            <person name="Ding S.J."/>
            <person name="Wang X.J."/>
            <person name="Zhu J.G."/>
            <person name="Ruan X.D."/>
            <person name="Zhao L."/>
            <person name="Wei J.T."/>
            <person name="Ye R.Z."/>
            <person name="Que T.C."/>
            <person name="Du C.H."/>
            <person name="Zhou Y.H."/>
            <person name="Cheng J.X."/>
            <person name="Dai P.F."/>
            <person name="Guo W.B."/>
            <person name="Han X.H."/>
            <person name="Huang E.J."/>
            <person name="Li L.F."/>
            <person name="Wei W."/>
            <person name="Gao Y.C."/>
            <person name="Liu J.Z."/>
            <person name="Shao H.Z."/>
            <person name="Wang X."/>
            <person name="Wang C.C."/>
            <person name="Yang T.C."/>
            <person name="Huo Q.B."/>
            <person name="Li W."/>
            <person name="Chen H.Y."/>
            <person name="Chen S.E."/>
            <person name="Zhou L.G."/>
            <person name="Ni X.B."/>
            <person name="Tian J.H."/>
            <person name="Sheng Y."/>
            <person name="Liu T."/>
            <person name="Pan Y.S."/>
            <person name="Xia L.Y."/>
            <person name="Li J."/>
            <person name="Zhao F."/>
            <person name="Cao W.C."/>
        </authorList>
    </citation>
    <scope>NUCLEOTIDE SEQUENCE [LARGE SCALE GENOMIC DNA]</scope>
    <source>
        <strain evidence="1">Iper-2018</strain>
    </source>
</reference>
<organism evidence="1 2">
    <name type="scientific">Ixodes persulcatus</name>
    <name type="common">Taiga tick</name>
    <dbReference type="NCBI Taxonomy" id="34615"/>
    <lineage>
        <taxon>Eukaryota</taxon>
        <taxon>Metazoa</taxon>
        <taxon>Ecdysozoa</taxon>
        <taxon>Arthropoda</taxon>
        <taxon>Chelicerata</taxon>
        <taxon>Arachnida</taxon>
        <taxon>Acari</taxon>
        <taxon>Parasitiformes</taxon>
        <taxon>Ixodida</taxon>
        <taxon>Ixodoidea</taxon>
        <taxon>Ixodidae</taxon>
        <taxon>Ixodinae</taxon>
        <taxon>Ixodes</taxon>
    </lineage>
</organism>
<evidence type="ECO:0000313" key="2">
    <source>
        <dbReference type="Proteomes" id="UP000805193"/>
    </source>
</evidence>
<accession>A0AC60PDP5</accession>
<comment type="caution">
    <text evidence="1">The sequence shown here is derived from an EMBL/GenBank/DDBJ whole genome shotgun (WGS) entry which is preliminary data.</text>
</comment>